<accession>A0A9P4X7S1</accession>
<protein>
    <submittedName>
        <fullName evidence="2">Uncharacterized protein</fullName>
    </submittedName>
</protein>
<evidence type="ECO:0000313" key="2">
    <source>
        <dbReference type="EMBL" id="KAF3062973.1"/>
    </source>
</evidence>
<dbReference type="AlphaFoldDB" id="A0A9P4X7S1"/>
<evidence type="ECO:0000256" key="1">
    <source>
        <dbReference type="SAM" id="MobiDB-lite"/>
    </source>
</evidence>
<organism evidence="2 3">
    <name type="scientific">Trichoderma lentiforme</name>
    <dbReference type="NCBI Taxonomy" id="1567552"/>
    <lineage>
        <taxon>Eukaryota</taxon>
        <taxon>Fungi</taxon>
        <taxon>Dikarya</taxon>
        <taxon>Ascomycota</taxon>
        <taxon>Pezizomycotina</taxon>
        <taxon>Sordariomycetes</taxon>
        <taxon>Hypocreomycetidae</taxon>
        <taxon>Hypocreales</taxon>
        <taxon>Hypocreaceae</taxon>
        <taxon>Trichoderma</taxon>
    </lineage>
</organism>
<name>A0A9P4X7S1_9HYPO</name>
<evidence type="ECO:0000313" key="3">
    <source>
        <dbReference type="Proteomes" id="UP000801864"/>
    </source>
</evidence>
<comment type="caution">
    <text evidence="2">The sequence shown here is derived from an EMBL/GenBank/DDBJ whole genome shotgun (WGS) entry which is preliminary data.</text>
</comment>
<dbReference type="EMBL" id="QLNT01000020">
    <property type="protein sequence ID" value="KAF3062973.1"/>
    <property type="molecule type" value="Genomic_DNA"/>
</dbReference>
<gene>
    <name evidence="2" type="ORF">CFAM422_010274</name>
</gene>
<reference evidence="2 3" key="1">
    <citation type="submission" date="2018-06" db="EMBL/GenBank/DDBJ databases">
        <title>Genome analysis of cellulolytic fungus Trichoderma lentiforme CFAM-422.</title>
        <authorList>
            <person name="Steindorff A.S."/>
            <person name="Formighieri E.F."/>
            <person name="Midorikawa G.E.O."/>
            <person name="Tamietti M.S."/>
            <person name="Ramos E.Z."/>
            <person name="Silva A.S."/>
            <person name="Bon E.P.S."/>
            <person name="Mendes T.D."/>
            <person name="Damaso M.C.T."/>
            <person name="Favaro L.C.L."/>
        </authorList>
    </citation>
    <scope>NUCLEOTIDE SEQUENCE [LARGE SCALE GENOMIC DNA]</scope>
    <source>
        <strain evidence="2 3">CFAM-422</strain>
    </source>
</reference>
<dbReference type="Proteomes" id="UP000801864">
    <property type="component" value="Unassembled WGS sequence"/>
</dbReference>
<keyword evidence="3" id="KW-1185">Reference proteome</keyword>
<sequence>MEHPGRGPLGSTSTCREDSDEAIIPFGVPSCCPFYRKPTLLYVMARGTVRVLSCTRYSAARQGLLCAFEAPYEHTSRIYLQGAKRHLSSTAPLANPEPMSQSQCLGRCSARMRGRSYPWIFFQWARVPHAAQNRIESSESVQHSGETPQEQGTQTRVAWRTQSWAGLLMLMAIRISGTRCLTLVCPKAD</sequence>
<proteinExistence type="predicted"/>
<feature type="region of interest" description="Disordered" evidence="1">
    <location>
        <begin position="135"/>
        <end position="156"/>
    </location>
</feature>